<dbReference type="EMBL" id="BARS01019003">
    <property type="protein sequence ID" value="GAF86699.1"/>
    <property type="molecule type" value="Genomic_DNA"/>
</dbReference>
<feature type="transmembrane region" description="Helical" evidence="1">
    <location>
        <begin position="20"/>
        <end position="41"/>
    </location>
</feature>
<evidence type="ECO:0008006" key="3">
    <source>
        <dbReference type="Google" id="ProtNLM"/>
    </source>
</evidence>
<reference evidence="2" key="1">
    <citation type="journal article" date="2014" name="Front. Microbiol.">
        <title>High frequency of phylogenetically diverse reductive dehalogenase-homologous genes in deep subseafloor sedimentary metagenomes.</title>
        <authorList>
            <person name="Kawai M."/>
            <person name="Futagami T."/>
            <person name="Toyoda A."/>
            <person name="Takaki Y."/>
            <person name="Nishi S."/>
            <person name="Hori S."/>
            <person name="Arai W."/>
            <person name="Tsubouchi T."/>
            <person name="Morono Y."/>
            <person name="Uchiyama I."/>
            <person name="Ito T."/>
            <person name="Fujiyama A."/>
            <person name="Inagaki F."/>
            <person name="Takami H."/>
        </authorList>
    </citation>
    <scope>NUCLEOTIDE SEQUENCE</scope>
    <source>
        <strain evidence="2">Expedition CK06-06</strain>
    </source>
</reference>
<keyword evidence="1" id="KW-0472">Membrane</keyword>
<feature type="transmembrane region" description="Helical" evidence="1">
    <location>
        <begin position="99"/>
        <end position="117"/>
    </location>
</feature>
<gene>
    <name evidence="2" type="ORF">S01H1_30841</name>
</gene>
<feature type="non-terminal residue" evidence="2">
    <location>
        <position position="1"/>
    </location>
</feature>
<protein>
    <recommendedName>
        <fullName evidence="3">ABC-2 type transporter domain-containing protein</fullName>
    </recommendedName>
</protein>
<keyword evidence="1" id="KW-1133">Transmembrane helix</keyword>
<dbReference type="AlphaFoldDB" id="X0T0D5"/>
<name>X0T0D5_9ZZZZ</name>
<evidence type="ECO:0000256" key="1">
    <source>
        <dbReference type="SAM" id="Phobius"/>
    </source>
</evidence>
<feature type="transmembrane region" description="Helical" evidence="1">
    <location>
        <begin position="48"/>
        <end position="69"/>
    </location>
</feature>
<evidence type="ECO:0000313" key="2">
    <source>
        <dbReference type="EMBL" id="GAF86699.1"/>
    </source>
</evidence>
<sequence>WLLYPIVLSMYGPVDGRLLVCNYIGLLLTGALFISVGLFFSACTRHQIVAVIFSFALLALMTFASHGLAQAVEGWPRAVLQHLSVRTHFFDFVRGMVDMNHVVFFITLTALFLFLSVKRLEMWRWQ</sequence>
<organism evidence="2">
    <name type="scientific">marine sediment metagenome</name>
    <dbReference type="NCBI Taxonomy" id="412755"/>
    <lineage>
        <taxon>unclassified sequences</taxon>
        <taxon>metagenomes</taxon>
        <taxon>ecological metagenomes</taxon>
    </lineage>
</organism>
<proteinExistence type="predicted"/>
<comment type="caution">
    <text evidence="2">The sequence shown here is derived from an EMBL/GenBank/DDBJ whole genome shotgun (WGS) entry which is preliminary data.</text>
</comment>
<accession>X0T0D5</accession>
<keyword evidence="1" id="KW-0812">Transmembrane</keyword>